<dbReference type="AlphaFoldDB" id="A0A0A3JGJ2"/>
<feature type="binding site" evidence="3">
    <location>
        <position position="48"/>
    </location>
    <ligand>
        <name>a divalent metal cation</name>
        <dbReference type="ChEBI" id="CHEBI:60240"/>
    </ligand>
</feature>
<evidence type="ECO:0000256" key="3">
    <source>
        <dbReference type="PIRSR" id="PIRSR607837-1"/>
    </source>
</evidence>
<name>A0A0A3JGJ2_9BACI</name>
<evidence type="ECO:0000313" key="5">
    <source>
        <dbReference type="Proteomes" id="UP000030437"/>
    </source>
</evidence>
<dbReference type="InterPro" id="IPR007837">
    <property type="entry name" value="DinB"/>
</dbReference>
<comment type="caution">
    <text evidence="4">The sequence shown here is derived from an EMBL/GenBank/DDBJ whole genome shotgun (WGS) entry which is preliminary data.</text>
</comment>
<evidence type="ECO:0000256" key="1">
    <source>
        <dbReference type="ARBA" id="ARBA00008635"/>
    </source>
</evidence>
<dbReference type="eggNOG" id="COG2318">
    <property type="taxonomic scope" value="Bacteria"/>
</dbReference>
<dbReference type="Pfam" id="PF05163">
    <property type="entry name" value="DinB"/>
    <property type="match status" value="1"/>
</dbReference>
<proteinExistence type="inferred from homology"/>
<dbReference type="OrthoDB" id="119432at2"/>
<dbReference type="RefSeq" id="WP_036152799.1">
    <property type="nucleotide sequence ID" value="NZ_AVCX01000009.1"/>
</dbReference>
<dbReference type="GO" id="GO:0046872">
    <property type="term" value="F:metal ion binding"/>
    <property type="evidence" value="ECO:0007669"/>
    <property type="project" value="UniProtKB-KW"/>
</dbReference>
<protein>
    <submittedName>
        <fullName evidence="4">Damage-inducible protein DinB</fullName>
    </submittedName>
</protein>
<sequence length="157" mass="17674">MYRKAEDFLADWDMNAKGTLHVMQAITEEKKNVSIVEGHNSLEWLAWHLVSVAGAFGHFAGLQIPAPGPDMPIPQSIKEIVEMYEAVTQAYKKEAEKLTDEQMIEEVESFGGQIERGNLLRKLIDHQTHHRGQMTVLLRQAGLKVPPVMGPTVEMQN</sequence>
<keyword evidence="5" id="KW-1185">Reference proteome</keyword>
<organism evidence="4 5">
    <name type="scientific">Lysinibacillus odysseyi 34hs-1 = NBRC 100172</name>
    <dbReference type="NCBI Taxonomy" id="1220589"/>
    <lineage>
        <taxon>Bacteria</taxon>
        <taxon>Bacillati</taxon>
        <taxon>Bacillota</taxon>
        <taxon>Bacilli</taxon>
        <taxon>Bacillales</taxon>
        <taxon>Bacillaceae</taxon>
        <taxon>Lysinibacillus</taxon>
    </lineage>
</organism>
<evidence type="ECO:0000256" key="2">
    <source>
        <dbReference type="ARBA" id="ARBA00022723"/>
    </source>
</evidence>
<gene>
    <name evidence="4" type="ORF">CD32_07040</name>
</gene>
<comment type="similarity">
    <text evidence="1">Belongs to the DinB family.</text>
</comment>
<dbReference type="EMBL" id="JPVP01000052">
    <property type="protein sequence ID" value="KGR86147.1"/>
    <property type="molecule type" value="Genomic_DNA"/>
</dbReference>
<reference evidence="4 5" key="1">
    <citation type="submission" date="2014-02" db="EMBL/GenBank/DDBJ databases">
        <title>Draft genome sequence of Lysinibacillus odysseyi NBRC 100172.</title>
        <authorList>
            <person name="Zhang F."/>
            <person name="Wang G."/>
            <person name="Zhang L."/>
        </authorList>
    </citation>
    <scope>NUCLEOTIDE SEQUENCE [LARGE SCALE GENOMIC DNA]</scope>
    <source>
        <strain evidence="4 5">NBRC 100172</strain>
    </source>
</reference>
<feature type="binding site" evidence="3">
    <location>
        <position position="126"/>
    </location>
    <ligand>
        <name>a divalent metal cation</name>
        <dbReference type="ChEBI" id="CHEBI:60240"/>
    </ligand>
</feature>
<dbReference type="Proteomes" id="UP000030437">
    <property type="component" value="Unassembled WGS sequence"/>
</dbReference>
<dbReference type="SUPFAM" id="SSF109854">
    <property type="entry name" value="DinB/YfiT-like putative metalloenzymes"/>
    <property type="match status" value="1"/>
</dbReference>
<dbReference type="STRING" id="1220589.CD32_07040"/>
<accession>A0A0A3JGJ2</accession>
<keyword evidence="2 3" id="KW-0479">Metal-binding</keyword>
<feature type="binding site" evidence="3">
    <location>
        <position position="130"/>
    </location>
    <ligand>
        <name>a divalent metal cation</name>
        <dbReference type="ChEBI" id="CHEBI:60240"/>
    </ligand>
</feature>
<dbReference type="InterPro" id="IPR034660">
    <property type="entry name" value="DinB/YfiT-like"/>
</dbReference>
<dbReference type="Gene3D" id="1.20.120.450">
    <property type="entry name" value="dinb family like domain"/>
    <property type="match status" value="1"/>
</dbReference>
<evidence type="ECO:0000313" key="4">
    <source>
        <dbReference type="EMBL" id="KGR86147.1"/>
    </source>
</evidence>